<organism evidence="2 3">
    <name type="scientific">Nocardioides renjunii</name>
    <dbReference type="NCBI Taxonomy" id="3095075"/>
    <lineage>
        <taxon>Bacteria</taxon>
        <taxon>Bacillati</taxon>
        <taxon>Actinomycetota</taxon>
        <taxon>Actinomycetes</taxon>
        <taxon>Propionibacteriales</taxon>
        <taxon>Nocardioidaceae</taxon>
        <taxon>Nocardioides</taxon>
    </lineage>
</organism>
<keyword evidence="3" id="KW-1185">Reference proteome</keyword>
<dbReference type="Proteomes" id="UP001291999">
    <property type="component" value="Unassembled WGS sequence"/>
</dbReference>
<dbReference type="InterPro" id="IPR002645">
    <property type="entry name" value="STAS_dom"/>
</dbReference>
<evidence type="ECO:0000313" key="3">
    <source>
        <dbReference type="Proteomes" id="UP001291999"/>
    </source>
</evidence>
<evidence type="ECO:0000313" key="2">
    <source>
        <dbReference type="EMBL" id="MDZ5661875.1"/>
    </source>
</evidence>
<gene>
    <name evidence="2" type="ORF">SFC79_08875</name>
</gene>
<dbReference type="PROSITE" id="PS50801">
    <property type="entry name" value="STAS"/>
    <property type="match status" value="1"/>
</dbReference>
<dbReference type="InterPro" id="IPR058548">
    <property type="entry name" value="MlaB-like_STAS"/>
</dbReference>
<dbReference type="SUPFAM" id="SSF52091">
    <property type="entry name" value="SpoIIaa-like"/>
    <property type="match status" value="1"/>
</dbReference>
<comment type="caution">
    <text evidence="2">The sequence shown here is derived from an EMBL/GenBank/DDBJ whole genome shotgun (WGS) entry which is preliminary data.</text>
</comment>
<dbReference type="Pfam" id="PF13466">
    <property type="entry name" value="STAS_2"/>
    <property type="match status" value="1"/>
</dbReference>
<evidence type="ECO:0000259" key="1">
    <source>
        <dbReference type="PROSITE" id="PS50801"/>
    </source>
</evidence>
<dbReference type="InterPro" id="IPR036513">
    <property type="entry name" value="STAS_dom_sf"/>
</dbReference>
<reference evidence="2 3" key="1">
    <citation type="submission" date="2023-11" db="EMBL/GenBank/DDBJ databases">
        <title>Novel species in genus Nocardioides.</title>
        <authorList>
            <person name="Zhou H."/>
        </authorList>
    </citation>
    <scope>NUCLEOTIDE SEQUENCE [LARGE SCALE GENOMIC DNA]</scope>
    <source>
        <strain evidence="2 3">S-58</strain>
    </source>
</reference>
<dbReference type="EMBL" id="JAXQPW010000002">
    <property type="protein sequence ID" value="MDZ5661875.1"/>
    <property type="molecule type" value="Genomic_DNA"/>
</dbReference>
<feature type="domain" description="STAS" evidence="1">
    <location>
        <begin position="22"/>
        <end position="87"/>
    </location>
</feature>
<dbReference type="RefSeq" id="WP_322424075.1">
    <property type="nucleotide sequence ID" value="NZ_CP141058.1"/>
</dbReference>
<protein>
    <submittedName>
        <fullName evidence="2">STAS domain-containing protein</fullName>
    </submittedName>
</protein>
<proteinExistence type="predicted"/>
<dbReference type="Gene3D" id="3.30.750.24">
    <property type="entry name" value="STAS domain"/>
    <property type="match status" value="1"/>
</dbReference>
<sequence>MIVLDNTPGASIPGPATCTPWVVVVLAGELDFAASHALDVLDVAVRAHPGAHILVDLSDVTFLDHTALFAFALAKSRAEAQGGVLSLHGASVFALKLLEIWHLEPASSEPPVGGDAA</sequence>
<dbReference type="CDD" id="cd07043">
    <property type="entry name" value="STAS_anti-anti-sigma_factors"/>
    <property type="match status" value="1"/>
</dbReference>
<accession>A0ABU5KA80</accession>
<name>A0ABU5KA80_9ACTN</name>